<keyword evidence="2 7" id="KW-0813">Transport</keyword>
<evidence type="ECO:0000313" key="12">
    <source>
        <dbReference type="EMBL" id="MTH29859.1"/>
    </source>
</evidence>
<comment type="similarity">
    <text evidence="7">Belongs to the TonB-dependent receptor family.</text>
</comment>
<organism evidence="12 13">
    <name type="scientific">Myroides pelagicus</name>
    <dbReference type="NCBI Taxonomy" id="270914"/>
    <lineage>
        <taxon>Bacteria</taxon>
        <taxon>Pseudomonadati</taxon>
        <taxon>Bacteroidota</taxon>
        <taxon>Flavobacteriia</taxon>
        <taxon>Flavobacteriales</taxon>
        <taxon>Flavobacteriaceae</taxon>
        <taxon>Myroides</taxon>
    </lineage>
</organism>
<dbReference type="PANTHER" id="PTHR40980">
    <property type="entry name" value="PLUG DOMAIN-CONTAINING PROTEIN"/>
    <property type="match status" value="1"/>
</dbReference>
<protein>
    <submittedName>
        <fullName evidence="12">TonB-dependent receptor</fullName>
    </submittedName>
</protein>
<dbReference type="InterPro" id="IPR039426">
    <property type="entry name" value="TonB-dep_rcpt-like"/>
</dbReference>
<dbReference type="SUPFAM" id="SSF56935">
    <property type="entry name" value="Porins"/>
    <property type="match status" value="1"/>
</dbReference>
<feature type="chain" id="PRO_5029512043" evidence="9">
    <location>
        <begin position="25"/>
        <end position="825"/>
    </location>
</feature>
<dbReference type="Pfam" id="PF07715">
    <property type="entry name" value="Plug"/>
    <property type="match status" value="1"/>
</dbReference>
<feature type="signal peptide" evidence="9">
    <location>
        <begin position="1"/>
        <end position="24"/>
    </location>
</feature>
<keyword evidence="13" id="KW-1185">Reference proteome</keyword>
<dbReference type="Gene3D" id="2.40.170.20">
    <property type="entry name" value="TonB-dependent receptor, beta-barrel domain"/>
    <property type="match status" value="1"/>
</dbReference>
<dbReference type="GO" id="GO:0009279">
    <property type="term" value="C:cell outer membrane"/>
    <property type="evidence" value="ECO:0007669"/>
    <property type="project" value="UniProtKB-SubCell"/>
</dbReference>
<dbReference type="Gene3D" id="2.60.40.1120">
    <property type="entry name" value="Carboxypeptidase-like, regulatory domain"/>
    <property type="match status" value="1"/>
</dbReference>
<keyword evidence="4 7" id="KW-0812">Transmembrane</keyword>
<dbReference type="Proteomes" id="UP000488936">
    <property type="component" value="Unassembled WGS sequence"/>
</dbReference>
<keyword evidence="6 7" id="KW-0998">Cell outer membrane</keyword>
<evidence type="ECO:0000259" key="10">
    <source>
        <dbReference type="Pfam" id="PF07715"/>
    </source>
</evidence>
<evidence type="ECO:0000256" key="1">
    <source>
        <dbReference type="ARBA" id="ARBA00004571"/>
    </source>
</evidence>
<comment type="subcellular location">
    <subcellularLocation>
        <location evidence="1 7">Cell outer membrane</location>
        <topology evidence="1 7">Multi-pass membrane protein</topology>
    </subcellularLocation>
</comment>
<dbReference type="Pfam" id="PF14905">
    <property type="entry name" value="OMP_b-brl_3"/>
    <property type="match status" value="1"/>
</dbReference>
<keyword evidence="3 7" id="KW-1134">Transmembrane beta strand</keyword>
<keyword evidence="5 7" id="KW-0472">Membrane</keyword>
<dbReference type="EMBL" id="WMJY01000015">
    <property type="protein sequence ID" value="MTH29859.1"/>
    <property type="molecule type" value="Genomic_DNA"/>
</dbReference>
<evidence type="ECO:0000256" key="2">
    <source>
        <dbReference type="ARBA" id="ARBA00022448"/>
    </source>
</evidence>
<keyword evidence="9" id="KW-0732">Signal</keyword>
<dbReference type="InterPro" id="IPR037066">
    <property type="entry name" value="Plug_dom_sf"/>
</dbReference>
<dbReference type="RefSeq" id="WP_155035854.1">
    <property type="nucleotide sequence ID" value="NZ_JBHTIG010000001.1"/>
</dbReference>
<dbReference type="AlphaFoldDB" id="A0A7K1GMT5"/>
<evidence type="ECO:0000256" key="4">
    <source>
        <dbReference type="ARBA" id="ARBA00022692"/>
    </source>
</evidence>
<dbReference type="PROSITE" id="PS52016">
    <property type="entry name" value="TONB_DEPENDENT_REC_3"/>
    <property type="match status" value="1"/>
</dbReference>
<proteinExistence type="inferred from homology"/>
<evidence type="ECO:0000313" key="13">
    <source>
        <dbReference type="Proteomes" id="UP000488936"/>
    </source>
</evidence>
<accession>A0A7K1GMT5</accession>
<dbReference type="InterPro" id="IPR008969">
    <property type="entry name" value="CarboxyPept-like_regulatory"/>
</dbReference>
<feature type="region of interest" description="Disordered" evidence="8">
    <location>
        <begin position="801"/>
        <end position="825"/>
    </location>
</feature>
<evidence type="ECO:0000256" key="7">
    <source>
        <dbReference type="PROSITE-ProRule" id="PRU01360"/>
    </source>
</evidence>
<dbReference type="InterPro" id="IPR036942">
    <property type="entry name" value="Beta-barrel_TonB_sf"/>
</dbReference>
<evidence type="ECO:0000256" key="9">
    <source>
        <dbReference type="SAM" id="SignalP"/>
    </source>
</evidence>
<evidence type="ECO:0000256" key="8">
    <source>
        <dbReference type="SAM" id="MobiDB-lite"/>
    </source>
</evidence>
<dbReference type="Gene3D" id="2.170.130.10">
    <property type="entry name" value="TonB-dependent receptor, plug domain"/>
    <property type="match status" value="1"/>
</dbReference>
<dbReference type="SUPFAM" id="SSF49464">
    <property type="entry name" value="Carboxypeptidase regulatory domain-like"/>
    <property type="match status" value="1"/>
</dbReference>
<reference evidence="12 13" key="1">
    <citation type="journal article" date="2006" name="Int. J. Syst. Evol. Microbiol.">
        <title>Myroides pelagicus sp. nov., isolated from seawater in Thailand.</title>
        <authorList>
            <person name="Yoon J."/>
            <person name="Maneerat S."/>
            <person name="Kawai F."/>
            <person name="Yokota A."/>
        </authorList>
    </citation>
    <scope>NUCLEOTIDE SEQUENCE [LARGE SCALE GENOMIC DNA]</scope>
    <source>
        <strain evidence="12 13">SM1T</strain>
    </source>
</reference>
<name>A0A7K1GMT5_9FLAO</name>
<comment type="caution">
    <text evidence="12">The sequence shown here is derived from an EMBL/GenBank/DDBJ whole genome shotgun (WGS) entry which is preliminary data.</text>
</comment>
<keyword evidence="12" id="KW-0675">Receptor</keyword>
<dbReference type="Pfam" id="PF13715">
    <property type="entry name" value="CarbopepD_reg_2"/>
    <property type="match status" value="1"/>
</dbReference>
<dbReference type="InterPro" id="IPR012910">
    <property type="entry name" value="Plug_dom"/>
</dbReference>
<feature type="domain" description="TonB-dependent receptor plug" evidence="10">
    <location>
        <begin position="150"/>
        <end position="225"/>
    </location>
</feature>
<dbReference type="OrthoDB" id="8764943at2"/>
<evidence type="ECO:0000256" key="6">
    <source>
        <dbReference type="ARBA" id="ARBA00023237"/>
    </source>
</evidence>
<sequence>MEKLKTKNFLLVLFVCIFSLTAFAQNSKKSTLTGTVIEASTNQPLEFASIFAQNEQNKNIISGGMTNEKGKFSFDVPSGNYYLKIEFLGFKTIELHNVQVQKDTNIGIQKVHDDTQMLEGVVIVAEKSEVDIKLDKKIYSIGQDMLVKGGTAGDVLDNVPSISVDSEGAVSLRGNENVKVLIDGKPTGLASNIAEAMRILSAESIDKVEVITNPSARYEAEGGAGIINIVLNKGKAAGINGNITATAGVPKNYELSGNFNLRSENFNFYTTLGYRDGKTEGYSRNNNQYFDQAGNTTQFIDEYKDNQRYRQGYNALFGLDYYITPSFTWSNSVNARRNTSDAPNTVSYQYYNSDREFIYDRNRFESRNSSRNSVEYTTSFEKKFKKPDHILTIEGTISQDKSTDDAHINDVNNHLNTSSYEKNNSKDDYLEGLIKVDYTLPIGESGHFEAGYFGNFKKTNNAYDFYNQLNNQWINNPNISNTLEYKENVNALYAQYGNKITERINYMVGLRWEDSNIDVNQLRSNDYNNKKYNDFFPSAFINYEITKSSSLSVSYSKRIMRPRGRFLNPFSNYTSNINYFQGNPNLDPAKTSAFDLGFTQRWTGLTLSASAYFNQTDDTFEFVRQIAGTTDDGTPITVSSPINLSTEYRYGLDLTANYTPFKWWRINGNFNFYRTETRGDYTFTDLNGDNHTQNFDNNTFAWFTRISSKITLPYKIDWTMNGMYRAPYNKAQGKVIGNLSANLALSKDILKDKATVSFNVSDIFNSRKREMETNLAQSFSHSEMQWRGRQINLSFTYRFNQNKNDRQKGKRPNTSNGDSSEMEMM</sequence>
<evidence type="ECO:0000256" key="5">
    <source>
        <dbReference type="ARBA" id="ARBA00023136"/>
    </source>
</evidence>
<dbReference type="InterPro" id="IPR041700">
    <property type="entry name" value="OMP_b-brl_3"/>
</dbReference>
<feature type="domain" description="Outer membrane protein beta-barrel" evidence="11">
    <location>
        <begin position="382"/>
        <end position="797"/>
    </location>
</feature>
<evidence type="ECO:0000256" key="3">
    <source>
        <dbReference type="ARBA" id="ARBA00022452"/>
    </source>
</evidence>
<evidence type="ECO:0000259" key="11">
    <source>
        <dbReference type="Pfam" id="PF14905"/>
    </source>
</evidence>
<gene>
    <name evidence="12" type="ORF">GJV77_08000</name>
</gene>
<dbReference type="PANTHER" id="PTHR40980:SF4">
    <property type="entry name" value="TONB-DEPENDENT RECEPTOR-LIKE BETA-BARREL DOMAIN-CONTAINING PROTEIN"/>
    <property type="match status" value="1"/>
</dbReference>